<dbReference type="Proteomes" id="UP001348817">
    <property type="component" value="Chromosome"/>
</dbReference>
<reference evidence="1 2" key="1">
    <citation type="submission" date="2021-12" db="EMBL/GenBank/DDBJ databases">
        <title>Genome sequencing of bacteria with rrn-lacking chromosome and rrn-plasmid.</title>
        <authorList>
            <person name="Anda M."/>
            <person name="Iwasaki W."/>
        </authorList>
    </citation>
    <scope>NUCLEOTIDE SEQUENCE [LARGE SCALE GENOMIC DNA]</scope>
    <source>
        <strain evidence="1 2">DSM 100852</strain>
    </source>
</reference>
<gene>
    <name evidence="1" type="ORF">FUAX_11490</name>
</gene>
<dbReference type="KEGG" id="fax:FUAX_11490"/>
<name>A0AAU9CP51_9BACT</name>
<keyword evidence="2" id="KW-1185">Reference proteome</keyword>
<organism evidence="1 2">
    <name type="scientific">Fulvitalea axinellae</name>
    <dbReference type="NCBI Taxonomy" id="1182444"/>
    <lineage>
        <taxon>Bacteria</taxon>
        <taxon>Pseudomonadati</taxon>
        <taxon>Bacteroidota</taxon>
        <taxon>Cytophagia</taxon>
        <taxon>Cytophagales</taxon>
        <taxon>Persicobacteraceae</taxon>
        <taxon>Fulvitalea</taxon>
    </lineage>
</organism>
<protein>
    <submittedName>
        <fullName evidence="1">Uncharacterized protein</fullName>
    </submittedName>
</protein>
<evidence type="ECO:0000313" key="2">
    <source>
        <dbReference type="Proteomes" id="UP001348817"/>
    </source>
</evidence>
<sequence length="254" mass="29501">MPIHEFNPAPLTRQGDSFFINRKKTFQGIPVPDELLKRSLRFAFDMTYGQKGQHRPNRSGGDIQRDDWILFANTFQGKLAEFCLQSQLAGAGADIPEPDTETWALGQWDRYDLISDGKKINVKSAAYFSNLLLLEKHDWNDKAEYLPNMEDDPMFYDYFALVRIKPDIKTLFRKQRPKAGQIVTEKFIWPIVKNEIWQYDIPGQLPREAVAHCIQNQKLPKNALLNGRIRMDASNYYIQAGDFRNIHEIIGQKH</sequence>
<dbReference type="EMBL" id="AP025314">
    <property type="protein sequence ID" value="BDD08717.1"/>
    <property type="molecule type" value="Genomic_DNA"/>
</dbReference>
<proteinExistence type="predicted"/>
<dbReference type="AlphaFoldDB" id="A0AAU9CP51"/>
<dbReference type="RefSeq" id="WP_338393958.1">
    <property type="nucleotide sequence ID" value="NZ_AP025314.1"/>
</dbReference>
<evidence type="ECO:0000313" key="1">
    <source>
        <dbReference type="EMBL" id="BDD08717.1"/>
    </source>
</evidence>
<accession>A0AAU9CP51</accession>